<name>A0A5R9B7Q9_9MICC</name>
<organism evidence="2 3">
    <name type="scientific">Nesterenkonia salmonea</name>
    <dbReference type="NCBI Taxonomy" id="1804987"/>
    <lineage>
        <taxon>Bacteria</taxon>
        <taxon>Bacillati</taxon>
        <taxon>Actinomycetota</taxon>
        <taxon>Actinomycetes</taxon>
        <taxon>Micrococcales</taxon>
        <taxon>Micrococcaceae</taxon>
        <taxon>Nesterenkonia</taxon>
    </lineage>
</organism>
<reference evidence="2 3" key="1">
    <citation type="submission" date="2019-05" db="EMBL/GenBank/DDBJ databases">
        <title>Nesterenkonia sp. GY074 isolated from the Southern Atlantic Ocean.</title>
        <authorList>
            <person name="Zhang G."/>
        </authorList>
    </citation>
    <scope>NUCLEOTIDE SEQUENCE [LARGE SCALE GENOMIC DNA]</scope>
    <source>
        <strain evidence="2 3">GY074</strain>
    </source>
</reference>
<protein>
    <submittedName>
        <fullName evidence="2">Lysophospholipase</fullName>
    </submittedName>
</protein>
<proteinExistence type="predicted"/>
<dbReference type="Gene3D" id="3.40.50.1820">
    <property type="entry name" value="alpha/beta hydrolase"/>
    <property type="match status" value="1"/>
</dbReference>
<gene>
    <name evidence="2" type="ORF">FEF26_13810</name>
</gene>
<dbReference type="Pfam" id="PF12697">
    <property type="entry name" value="Abhydrolase_6"/>
    <property type="match status" value="1"/>
</dbReference>
<evidence type="ECO:0000313" key="3">
    <source>
        <dbReference type="Proteomes" id="UP000310458"/>
    </source>
</evidence>
<dbReference type="SUPFAM" id="SSF53474">
    <property type="entry name" value="alpha/beta-Hydrolases"/>
    <property type="match status" value="1"/>
</dbReference>
<keyword evidence="3" id="KW-1185">Reference proteome</keyword>
<evidence type="ECO:0000259" key="1">
    <source>
        <dbReference type="Pfam" id="PF12697"/>
    </source>
</evidence>
<dbReference type="AlphaFoldDB" id="A0A5R9B7Q9"/>
<dbReference type="Proteomes" id="UP000310458">
    <property type="component" value="Unassembled WGS sequence"/>
</dbReference>
<accession>A0A5R9B7Q9</accession>
<feature type="domain" description="AB hydrolase-1" evidence="1">
    <location>
        <begin position="210"/>
        <end position="372"/>
    </location>
</feature>
<dbReference type="OrthoDB" id="8111537at2"/>
<dbReference type="PANTHER" id="PTHR12277">
    <property type="entry name" value="ALPHA/BETA HYDROLASE DOMAIN-CONTAINING PROTEIN"/>
    <property type="match status" value="1"/>
</dbReference>
<dbReference type="InterPro" id="IPR029058">
    <property type="entry name" value="AB_hydrolase_fold"/>
</dbReference>
<dbReference type="EMBL" id="VAVZ01000049">
    <property type="protein sequence ID" value="TLP93266.1"/>
    <property type="molecule type" value="Genomic_DNA"/>
</dbReference>
<comment type="caution">
    <text evidence="2">The sequence shown here is derived from an EMBL/GenBank/DDBJ whole genome shotgun (WGS) entry which is preliminary data.</text>
</comment>
<dbReference type="InterPro" id="IPR000073">
    <property type="entry name" value="AB_hydrolase_1"/>
</dbReference>
<dbReference type="GO" id="GO:0003824">
    <property type="term" value="F:catalytic activity"/>
    <property type="evidence" value="ECO:0007669"/>
    <property type="project" value="UniProtKB-ARBA"/>
</dbReference>
<evidence type="ECO:0000313" key="2">
    <source>
        <dbReference type="EMBL" id="TLP93266.1"/>
    </source>
</evidence>
<dbReference type="PANTHER" id="PTHR12277:SF79">
    <property type="entry name" value="XAA-PRO DIPEPTIDYL-PEPTIDASE-RELATED"/>
    <property type="match status" value="1"/>
</dbReference>
<dbReference type="RefSeq" id="WP_138254123.1">
    <property type="nucleotide sequence ID" value="NZ_VAVZ01000049.1"/>
</dbReference>
<sequence>MEAELRRTWRRTVDAAELAQVTADRKMLQLLHGVSREPEPTPWIRAALLGVGTGLAVGTALAGIMSSASAYLARVVVTPVHDETEDLEVLAVIEDSDGLQVILPVTADTVVEGTYGLHFDRGRSVAQIGEITSLEPKHGTVTRRVLGVNGGDLRKTRSAFISSALYRDPAEAGFDYTDVTLDLPVGPAPAWYVPNHNPDGPLADKKVWGVMVHGRTGTRVEGIKALNAARALGLESLLVSYRNDGVAPAGPDGLYGLGVTEWEDIEVAVQYALDHGAEDVVLFGWSMGGAVALQTADQSRLTPRIRGMVLTGPVIDWIDVLSHQARARRVPEPVGQLSQWLLSNEAGRKVTGLAAPLDLKALNWIARSDQLHTRTLILHSVDDEVVPYQPSRELAERNRLVRFVPFHQARHVKEWNCDPGRWETAVYEWVTDLFSAPLPGNSP</sequence>